<proteinExistence type="predicted"/>
<keyword evidence="1" id="KW-0472">Membrane</keyword>
<sequence>MDSQPEASLADLGFWNSMLHSRTFWVPRDHGLLFFTFALALAAFASMLILPRLSARRRHIASVHADTSGSTTMMDFVLVTPLFVFFMFLVFQFAILAKNHIFTHYAAYMAARSARVYLCPTIPISVGSFVDATMFNIKVCDNSIANQKAETAARIALIPAAPYKELHCRSGCQPPQSLLKNVTEATRVSSRWGAIQRQAIYMFDTDNVKVKIALAPIATYSTLKRTPALPVVALVQVRFLLLDYAGWIFATGQRKDGNYYTLSTAEVTLL</sequence>
<dbReference type="Pfam" id="PF07811">
    <property type="entry name" value="TadE"/>
    <property type="match status" value="1"/>
</dbReference>
<feature type="transmembrane region" description="Helical" evidence="1">
    <location>
        <begin position="76"/>
        <end position="97"/>
    </location>
</feature>
<accession>A0A7X0IUM7</accession>
<feature type="domain" description="TadE-like" evidence="2">
    <location>
        <begin position="72"/>
        <end position="112"/>
    </location>
</feature>
<comment type="caution">
    <text evidence="3">The sequence shown here is derived from an EMBL/GenBank/DDBJ whole genome shotgun (WGS) entry which is preliminary data.</text>
</comment>
<dbReference type="RefSeq" id="WP_184707546.1">
    <property type="nucleotide sequence ID" value="NZ_JACHBG010000011.1"/>
</dbReference>
<dbReference type="EMBL" id="JACHBG010000011">
    <property type="protein sequence ID" value="MBB6487048.1"/>
    <property type="molecule type" value="Genomic_DNA"/>
</dbReference>
<evidence type="ECO:0000259" key="2">
    <source>
        <dbReference type="Pfam" id="PF07811"/>
    </source>
</evidence>
<gene>
    <name evidence="3" type="ORF">GGD46_004348</name>
</gene>
<name>A0A7X0IUM7_9HYPH</name>
<reference evidence="3 4" key="1">
    <citation type="submission" date="2020-08" db="EMBL/GenBank/DDBJ databases">
        <title>Genomic Encyclopedia of Type Strains, Phase IV (KMG-V): Genome sequencing to study the core and pangenomes of soil and plant-associated prokaryotes.</title>
        <authorList>
            <person name="Whitman W."/>
        </authorList>
    </citation>
    <scope>NUCLEOTIDE SEQUENCE [LARGE SCALE GENOMIC DNA]</scope>
    <source>
        <strain evidence="3 4">SEMIA 4060</strain>
    </source>
</reference>
<protein>
    <recommendedName>
        <fullName evidence="2">TadE-like domain-containing protein</fullName>
    </recommendedName>
</protein>
<evidence type="ECO:0000313" key="3">
    <source>
        <dbReference type="EMBL" id="MBB6487048.1"/>
    </source>
</evidence>
<evidence type="ECO:0000256" key="1">
    <source>
        <dbReference type="SAM" id="Phobius"/>
    </source>
</evidence>
<dbReference type="Proteomes" id="UP000565576">
    <property type="component" value="Unassembled WGS sequence"/>
</dbReference>
<dbReference type="AlphaFoldDB" id="A0A7X0IUM7"/>
<feature type="transmembrane region" description="Helical" evidence="1">
    <location>
        <begin position="32"/>
        <end position="55"/>
    </location>
</feature>
<evidence type="ECO:0000313" key="4">
    <source>
        <dbReference type="Proteomes" id="UP000565576"/>
    </source>
</evidence>
<keyword evidence="1" id="KW-0812">Transmembrane</keyword>
<organism evidence="3 4">
    <name type="scientific">Rhizobium lusitanum</name>
    <dbReference type="NCBI Taxonomy" id="293958"/>
    <lineage>
        <taxon>Bacteria</taxon>
        <taxon>Pseudomonadati</taxon>
        <taxon>Pseudomonadota</taxon>
        <taxon>Alphaproteobacteria</taxon>
        <taxon>Hyphomicrobiales</taxon>
        <taxon>Rhizobiaceae</taxon>
        <taxon>Rhizobium/Agrobacterium group</taxon>
        <taxon>Rhizobium</taxon>
    </lineage>
</organism>
<keyword evidence="1" id="KW-1133">Transmembrane helix</keyword>
<dbReference type="InterPro" id="IPR012495">
    <property type="entry name" value="TadE-like_dom"/>
</dbReference>